<dbReference type="GeneID" id="18924896"/>
<dbReference type="RefSeq" id="XP_007417845.1">
    <property type="nucleotide sequence ID" value="XM_007417783.1"/>
</dbReference>
<name>F4S8W3_MELLP</name>
<organism evidence="2">
    <name type="scientific">Melampsora larici-populina (strain 98AG31 / pathotype 3-4-7)</name>
    <name type="common">Poplar leaf rust fungus</name>
    <dbReference type="NCBI Taxonomy" id="747676"/>
    <lineage>
        <taxon>Eukaryota</taxon>
        <taxon>Fungi</taxon>
        <taxon>Dikarya</taxon>
        <taxon>Basidiomycota</taxon>
        <taxon>Pucciniomycotina</taxon>
        <taxon>Pucciniomycetes</taxon>
        <taxon>Pucciniales</taxon>
        <taxon>Melampsoraceae</taxon>
        <taxon>Melampsora</taxon>
    </lineage>
</organism>
<protein>
    <submittedName>
        <fullName evidence="1">Uncharacterized protein</fullName>
    </submittedName>
</protein>
<dbReference type="InParanoid" id="F4S8W3"/>
<dbReference type="KEGG" id="mlr:MELLADRAFT_113141"/>
<proteinExistence type="predicted"/>
<gene>
    <name evidence="1" type="ORF">MELLADRAFT_113141</name>
</gene>
<evidence type="ECO:0000313" key="1">
    <source>
        <dbReference type="EMBL" id="EGF98876.1"/>
    </source>
</evidence>
<reference evidence="2" key="1">
    <citation type="journal article" date="2011" name="Proc. Natl. Acad. Sci. U.S.A.">
        <title>Obligate biotrophy features unraveled by the genomic analysis of rust fungi.</title>
        <authorList>
            <person name="Duplessis S."/>
            <person name="Cuomo C.A."/>
            <person name="Lin Y.-C."/>
            <person name="Aerts A."/>
            <person name="Tisserant E."/>
            <person name="Veneault-Fourrey C."/>
            <person name="Joly D.L."/>
            <person name="Hacquard S."/>
            <person name="Amselem J."/>
            <person name="Cantarel B.L."/>
            <person name="Chiu R."/>
            <person name="Coutinho P.M."/>
            <person name="Feau N."/>
            <person name="Field M."/>
            <person name="Frey P."/>
            <person name="Gelhaye E."/>
            <person name="Goldberg J."/>
            <person name="Grabherr M.G."/>
            <person name="Kodira C.D."/>
            <person name="Kohler A."/>
            <person name="Kuees U."/>
            <person name="Lindquist E.A."/>
            <person name="Lucas S.M."/>
            <person name="Mago R."/>
            <person name="Mauceli E."/>
            <person name="Morin E."/>
            <person name="Murat C."/>
            <person name="Pangilinan J.L."/>
            <person name="Park R."/>
            <person name="Pearson M."/>
            <person name="Quesneville H."/>
            <person name="Rouhier N."/>
            <person name="Sakthikumar S."/>
            <person name="Salamov A.A."/>
            <person name="Schmutz J."/>
            <person name="Selles B."/>
            <person name="Shapiro H."/>
            <person name="Tanguay P."/>
            <person name="Tuskan G.A."/>
            <person name="Henrissat B."/>
            <person name="Van de Peer Y."/>
            <person name="Rouze P."/>
            <person name="Ellis J.G."/>
            <person name="Dodds P.N."/>
            <person name="Schein J.E."/>
            <person name="Zhong S."/>
            <person name="Hamelin R.C."/>
            <person name="Grigoriev I.V."/>
            <person name="Szabo L.J."/>
            <person name="Martin F."/>
        </authorList>
    </citation>
    <scope>NUCLEOTIDE SEQUENCE [LARGE SCALE GENOMIC DNA]</scope>
    <source>
        <strain evidence="2">98AG31 / pathotype 3-4-7</strain>
    </source>
</reference>
<keyword evidence="2" id="KW-1185">Reference proteome</keyword>
<accession>F4S8W3</accession>
<dbReference type="AlphaFoldDB" id="F4S8W3"/>
<dbReference type="EMBL" id="GL883167">
    <property type="protein sequence ID" value="EGF98876.1"/>
    <property type="molecule type" value="Genomic_DNA"/>
</dbReference>
<evidence type="ECO:0000313" key="2">
    <source>
        <dbReference type="Proteomes" id="UP000001072"/>
    </source>
</evidence>
<dbReference type="HOGENOM" id="CLU_2062014_0_0_1"/>
<dbReference type="Proteomes" id="UP000001072">
    <property type="component" value="Unassembled WGS sequence"/>
</dbReference>
<dbReference type="VEuPathDB" id="FungiDB:MELLADRAFT_113141"/>
<sequence length="119" mass="13498">MCNLLLTQYKTLLAKFIKPFARGTVLAQQLQATTTIEQITIDPYKFQCSVGQAARLDTLCFTKTRFLRDNTVASSNSPYITVLLPLEPCKGGVLDWMGQGTCTWDHHCHCLLQAFYFSW</sequence>